<dbReference type="Pfam" id="PF01423">
    <property type="entry name" value="LSM"/>
    <property type="match status" value="1"/>
</dbReference>
<name>A0A0A1U2P8_ENTIV</name>
<keyword evidence="7 9" id="KW-0539">Nucleus</keyword>
<evidence type="ECO:0000259" key="10">
    <source>
        <dbReference type="PROSITE" id="PS52002"/>
    </source>
</evidence>
<dbReference type="GO" id="GO:0030532">
    <property type="term" value="C:small nuclear ribonucleoprotein complex"/>
    <property type="evidence" value="ECO:0007669"/>
    <property type="project" value="InterPro"/>
</dbReference>
<dbReference type="AlphaFoldDB" id="A0A0A1U2P8"/>
<comment type="similarity">
    <text evidence="3 9">Belongs to the snRNP core protein family.</text>
</comment>
<dbReference type="Proteomes" id="UP000014680">
    <property type="component" value="Unassembled WGS sequence"/>
</dbReference>
<keyword evidence="4" id="KW-0963">Cytoplasm</keyword>
<dbReference type="InterPro" id="IPR027248">
    <property type="entry name" value="Sm_D2"/>
</dbReference>
<keyword evidence="5 9" id="KW-0507">mRNA processing</keyword>
<evidence type="ECO:0000256" key="6">
    <source>
        <dbReference type="ARBA" id="ARBA00023187"/>
    </source>
</evidence>
<protein>
    <recommendedName>
        <fullName evidence="9">Small nuclear ribonucleoprotein Sm D2</fullName>
        <shortName evidence="9">Sm-D2</shortName>
    </recommendedName>
    <alternativeName>
        <fullName evidence="9">snRNP core protein D2</fullName>
    </alternativeName>
</protein>
<evidence type="ECO:0000256" key="4">
    <source>
        <dbReference type="ARBA" id="ARBA00022490"/>
    </source>
</evidence>
<evidence type="ECO:0000256" key="8">
    <source>
        <dbReference type="ARBA" id="ARBA00023274"/>
    </source>
</evidence>
<dbReference type="RefSeq" id="XP_004185165.1">
    <property type="nucleotide sequence ID" value="XM_004185117.1"/>
</dbReference>
<sequence length="100" mass="11600">MEEEVKALVDGPFQLLTEAVEKHSQVIINCRNNKKLVCRVKAFDRHFNMVLENVKEYWTEMQKMPEGKPKPKTCHRNVSKMFLRGDSVIIVVKAPESLSK</sequence>
<accession>A0A0A1U2P8</accession>
<feature type="domain" description="Sm" evidence="10">
    <location>
        <begin position="13"/>
        <end position="97"/>
    </location>
</feature>
<evidence type="ECO:0000256" key="2">
    <source>
        <dbReference type="ARBA" id="ARBA00004514"/>
    </source>
</evidence>
<evidence type="ECO:0000256" key="7">
    <source>
        <dbReference type="ARBA" id="ARBA00023242"/>
    </source>
</evidence>
<dbReference type="InterPro" id="IPR001163">
    <property type="entry name" value="Sm_dom_euk/arc"/>
</dbReference>
<dbReference type="SUPFAM" id="SSF50182">
    <property type="entry name" value="Sm-like ribonucleoproteins"/>
    <property type="match status" value="1"/>
</dbReference>
<comment type="subcellular location">
    <subcellularLocation>
        <location evidence="2">Cytoplasm</location>
        <location evidence="2">Cytosol</location>
    </subcellularLocation>
    <subcellularLocation>
        <location evidence="1 9">Nucleus</location>
    </subcellularLocation>
</comment>
<dbReference type="PANTHER" id="PTHR12777">
    <property type="entry name" value="SMALL NUCLEAR RIBONUCLEOPROTEIN SM D2"/>
    <property type="match status" value="1"/>
</dbReference>
<dbReference type="GO" id="GO:0003723">
    <property type="term" value="F:RNA binding"/>
    <property type="evidence" value="ECO:0007669"/>
    <property type="project" value="InterPro"/>
</dbReference>
<dbReference type="GO" id="GO:0005829">
    <property type="term" value="C:cytosol"/>
    <property type="evidence" value="ECO:0007669"/>
    <property type="project" value="UniProtKB-SubCell"/>
</dbReference>
<dbReference type="SMART" id="SM00651">
    <property type="entry name" value="Sm"/>
    <property type="match status" value="1"/>
</dbReference>
<gene>
    <name evidence="11" type="ORF">EIN_281900</name>
</gene>
<evidence type="ECO:0000256" key="5">
    <source>
        <dbReference type="ARBA" id="ARBA00022664"/>
    </source>
</evidence>
<evidence type="ECO:0000313" key="11">
    <source>
        <dbReference type="EMBL" id="ELP85819.1"/>
    </source>
</evidence>
<dbReference type="EMBL" id="KB207030">
    <property type="protein sequence ID" value="ELP85819.1"/>
    <property type="molecule type" value="Genomic_DNA"/>
</dbReference>
<dbReference type="OrthoDB" id="437526at2759"/>
<dbReference type="GO" id="GO:0006397">
    <property type="term" value="P:mRNA processing"/>
    <property type="evidence" value="ECO:0007669"/>
    <property type="project" value="UniProtKB-KW"/>
</dbReference>
<dbReference type="KEGG" id="eiv:EIN_281900"/>
<dbReference type="OMA" id="DVKEMWT"/>
<keyword evidence="8 9" id="KW-0687">Ribonucleoprotein</keyword>
<organism evidence="11 12">
    <name type="scientific">Entamoeba invadens IP1</name>
    <dbReference type="NCBI Taxonomy" id="370355"/>
    <lineage>
        <taxon>Eukaryota</taxon>
        <taxon>Amoebozoa</taxon>
        <taxon>Evosea</taxon>
        <taxon>Archamoebae</taxon>
        <taxon>Mastigamoebida</taxon>
        <taxon>Entamoebidae</taxon>
        <taxon>Entamoeba</taxon>
    </lineage>
</organism>
<evidence type="ECO:0000256" key="3">
    <source>
        <dbReference type="ARBA" id="ARBA00008146"/>
    </source>
</evidence>
<dbReference type="VEuPathDB" id="AmoebaDB:EIN_281900"/>
<dbReference type="GO" id="GO:0008380">
    <property type="term" value="P:RNA splicing"/>
    <property type="evidence" value="ECO:0007669"/>
    <property type="project" value="UniProtKB-KW"/>
</dbReference>
<dbReference type="PROSITE" id="PS52002">
    <property type="entry name" value="SM"/>
    <property type="match status" value="1"/>
</dbReference>
<evidence type="ECO:0000256" key="1">
    <source>
        <dbReference type="ARBA" id="ARBA00004123"/>
    </source>
</evidence>
<keyword evidence="6 9" id="KW-0508">mRNA splicing</keyword>
<evidence type="ECO:0000313" key="12">
    <source>
        <dbReference type="Proteomes" id="UP000014680"/>
    </source>
</evidence>
<evidence type="ECO:0000256" key="9">
    <source>
        <dbReference type="RuleBase" id="RU365051"/>
    </source>
</evidence>
<dbReference type="InterPro" id="IPR047575">
    <property type="entry name" value="Sm"/>
</dbReference>
<keyword evidence="12" id="KW-1185">Reference proteome</keyword>
<dbReference type="InterPro" id="IPR010920">
    <property type="entry name" value="LSM_dom_sf"/>
</dbReference>
<dbReference type="Gene3D" id="2.30.30.100">
    <property type="match status" value="1"/>
</dbReference>
<proteinExistence type="inferred from homology"/>
<dbReference type="GeneID" id="14884816"/>
<dbReference type="CDD" id="cd01720">
    <property type="entry name" value="Sm_D2"/>
    <property type="match status" value="1"/>
</dbReference>
<reference evidence="11 12" key="1">
    <citation type="submission" date="2012-10" db="EMBL/GenBank/DDBJ databases">
        <authorList>
            <person name="Zafar N."/>
            <person name="Inman J."/>
            <person name="Hall N."/>
            <person name="Lorenzi H."/>
            <person name="Caler E."/>
        </authorList>
    </citation>
    <scope>NUCLEOTIDE SEQUENCE [LARGE SCALE GENOMIC DNA]</scope>
    <source>
        <strain evidence="11 12">IP1</strain>
    </source>
</reference>